<dbReference type="GO" id="GO:0031048">
    <property type="term" value="P:regulatory ncRNA-mediated heterochromatin formation"/>
    <property type="evidence" value="ECO:0007669"/>
    <property type="project" value="TreeGrafter"/>
</dbReference>
<feature type="domain" description="Arb2" evidence="1">
    <location>
        <begin position="88"/>
        <end position="150"/>
    </location>
</feature>
<accession>A0A813HQN1</accession>
<protein>
    <recommendedName>
        <fullName evidence="1">Arb2 domain-containing protein</fullName>
    </recommendedName>
</protein>
<dbReference type="Proteomes" id="UP000654075">
    <property type="component" value="Unassembled WGS sequence"/>
</dbReference>
<keyword evidence="3" id="KW-1185">Reference proteome</keyword>
<dbReference type="InterPro" id="IPR029058">
    <property type="entry name" value="AB_hydrolase_fold"/>
</dbReference>
<dbReference type="OMA" id="SAGTQCH"/>
<evidence type="ECO:0000313" key="2">
    <source>
        <dbReference type="EMBL" id="CAE8639814.1"/>
    </source>
</evidence>
<gene>
    <name evidence="2" type="ORF">PGLA1383_LOCUS54803</name>
</gene>
<reference evidence="2" key="1">
    <citation type="submission" date="2021-02" db="EMBL/GenBank/DDBJ databases">
        <authorList>
            <person name="Dougan E. K."/>
            <person name="Rhodes N."/>
            <person name="Thang M."/>
            <person name="Chan C."/>
        </authorList>
    </citation>
    <scope>NUCLEOTIDE SEQUENCE</scope>
</reference>
<dbReference type="Pfam" id="PF22749">
    <property type="entry name" value="Arb2"/>
    <property type="match status" value="2"/>
</dbReference>
<sequence length="275" mass="28809">MPLPLPAGPAEANLVIYASPDVKEHAGPLLLLICGSAPGGAAGIWGRSVCINAGLEEGAMFDYIFRAQKLGWAVVVANPNVNSVSGISIPESESPHRHLQTLWRTYIQPSSASRVLVVAHSYGAPTMVHLLKTEPSALERVQAIAFTDGMAFPPGSLLAEVVPSEEDVAQGLPYCSEELRTTLRRFSELAPSAFEPASPEVASHLGAIGRNFVASELPAGTPIAADDQGVVAVSAGHKSHPSTTHSATEPVFQFLQKGPEGQAGPANEEVRASLI</sequence>
<dbReference type="InterPro" id="IPR048263">
    <property type="entry name" value="Arb2"/>
</dbReference>
<dbReference type="AlphaFoldDB" id="A0A813HQN1"/>
<dbReference type="PANTHER" id="PTHR21357">
    <property type="entry name" value="FAM172 FAMILY PROTEIN HOMOLOG CG10038"/>
    <property type="match status" value="1"/>
</dbReference>
<evidence type="ECO:0000259" key="1">
    <source>
        <dbReference type="Pfam" id="PF22749"/>
    </source>
</evidence>
<dbReference type="InterPro" id="IPR053858">
    <property type="entry name" value="Arb2_dom"/>
</dbReference>
<dbReference type="GO" id="GO:0035197">
    <property type="term" value="F:siRNA binding"/>
    <property type="evidence" value="ECO:0007669"/>
    <property type="project" value="TreeGrafter"/>
</dbReference>
<dbReference type="OrthoDB" id="312027at2759"/>
<organism evidence="2 3">
    <name type="scientific">Polarella glacialis</name>
    <name type="common">Dinoflagellate</name>
    <dbReference type="NCBI Taxonomy" id="89957"/>
    <lineage>
        <taxon>Eukaryota</taxon>
        <taxon>Sar</taxon>
        <taxon>Alveolata</taxon>
        <taxon>Dinophyceae</taxon>
        <taxon>Suessiales</taxon>
        <taxon>Suessiaceae</taxon>
        <taxon>Polarella</taxon>
    </lineage>
</organism>
<name>A0A813HQN1_POLGL</name>
<dbReference type="GO" id="GO:0005634">
    <property type="term" value="C:nucleus"/>
    <property type="evidence" value="ECO:0007669"/>
    <property type="project" value="TreeGrafter"/>
</dbReference>
<proteinExistence type="predicted"/>
<dbReference type="EMBL" id="CAJNNV010032381">
    <property type="protein sequence ID" value="CAE8639814.1"/>
    <property type="molecule type" value="Genomic_DNA"/>
</dbReference>
<dbReference type="SUPFAM" id="SSF53474">
    <property type="entry name" value="alpha/beta-Hydrolases"/>
    <property type="match status" value="1"/>
</dbReference>
<feature type="domain" description="Arb2" evidence="1">
    <location>
        <begin position="2"/>
        <end position="81"/>
    </location>
</feature>
<dbReference type="Gene3D" id="3.40.50.1820">
    <property type="entry name" value="alpha/beta hydrolase"/>
    <property type="match status" value="1"/>
</dbReference>
<evidence type="ECO:0000313" key="3">
    <source>
        <dbReference type="Proteomes" id="UP000654075"/>
    </source>
</evidence>
<dbReference type="PANTHER" id="PTHR21357:SF4">
    <property type="entry name" value="FAM172 FAMILY PROTEIN HOMOLOG CG10038"/>
    <property type="match status" value="1"/>
</dbReference>
<comment type="caution">
    <text evidence="2">The sequence shown here is derived from an EMBL/GenBank/DDBJ whole genome shotgun (WGS) entry which is preliminary data.</text>
</comment>